<dbReference type="PANTHER" id="PTHR30489:SF0">
    <property type="entry name" value="LIPOPROTEIN-RELEASING SYSTEM TRANSMEMBRANE PROTEIN LOLE"/>
    <property type="match status" value="1"/>
</dbReference>
<protein>
    <submittedName>
        <fullName evidence="10">ABC transporter permease</fullName>
    </submittedName>
</protein>
<evidence type="ECO:0000256" key="6">
    <source>
        <dbReference type="ARBA" id="ARBA00023136"/>
    </source>
</evidence>
<dbReference type="InterPro" id="IPR003838">
    <property type="entry name" value="ABC3_permease_C"/>
</dbReference>
<accession>A0A368JSY6</accession>
<gene>
    <name evidence="10" type="ORF">DUE52_10235</name>
</gene>
<keyword evidence="6 7" id="KW-0472">Membrane</keyword>
<keyword evidence="11" id="KW-1185">Reference proteome</keyword>
<evidence type="ECO:0000256" key="5">
    <source>
        <dbReference type="ARBA" id="ARBA00022989"/>
    </source>
</evidence>
<dbReference type="RefSeq" id="WP_114405907.1">
    <property type="nucleotide sequence ID" value="NZ_QOWE01000007.1"/>
</dbReference>
<dbReference type="GO" id="GO:0044874">
    <property type="term" value="P:lipoprotein localization to outer membrane"/>
    <property type="evidence" value="ECO:0007669"/>
    <property type="project" value="TreeGrafter"/>
</dbReference>
<organism evidence="10 11">
    <name type="scientific">Larkinella punicea</name>
    <dbReference type="NCBI Taxonomy" id="2315727"/>
    <lineage>
        <taxon>Bacteria</taxon>
        <taxon>Pseudomonadati</taxon>
        <taxon>Bacteroidota</taxon>
        <taxon>Cytophagia</taxon>
        <taxon>Cytophagales</taxon>
        <taxon>Spirosomataceae</taxon>
        <taxon>Larkinella</taxon>
    </lineage>
</organism>
<feature type="transmembrane region" description="Helical" evidence="7">
    <location>
        <begin position="376"/>
        <end position="395"/>
    </location>
</feature>
<comment type="similarity">
    <text evidence="2">Belongs to the ABC-4 integral membrane protein family. LolC/E subfamily.</text>
</comment>
<sequence>MNLPLWIARRYFFSKRKRSFINLISLVSMLGVGVGTMALVVVLSVFNGMEELNRMIFKTFEADLTVAPAQGKRLTVSPAMLQNIRKNGEVLLITQVIEDNALARYREGQTVVKLKGIDNSYLQRRQLDTALVEGKLRLQENGVDYALVAEGVRNALLISPEDILTPLELWYPQNRKTYTVLSADAFNQANFLVSGVFYIEDNFNDYVLAPLSVVRELVGYQPNQISSLEVQVKPETDIASLKKTLQQQLGSTVVIKDRDDLNPDLFRAIRVEKLFVTVTLGFLVLIASINIFFSLSMLAIEKKDDVAILYAMGASPSLVRRIFLFEGSIVACIGGVVGLVIGIALCLLQQRFGFVSMGIESSLIDAYPVKLQANDLVLTTLIVIVVTIVVSWFPAQKAAAVSKAVDSVQ</sequence>
<dbReference type="AlphaFoldDB" id="A0A368JSY6"/>
<evidence type="ECO:0000259" key="9">
    <source>
        <dbReference type="Pfam" id="PF12704"/>
    </source>
</evidence>
<dbReference type="Proteomes" id="UP000253383">
    <property type="component" value="Unassembled WGS sequence"/>
</dbReference>
<dbReference type="GO" id="GO:0098797">
    <property type="term" value="C:plasma membrane protein complex"/>
    <property type="evidence" value="ECO:0007669"/>
    <property type="project" value="TreeGrafter"/>
</dbReference>
<evidence type="ECO:0000256" key="1">
    <source>
        <dbReference type="ARBA" id="ARBA00004651"/>
    </source>
</evidence>
<keyword evidence="5 7" id="KW-1133">Transmembrane helix</keyword>
<feature type="transmembrane region" description="Helical" evidence="7">
    <location>
        <begin position="20"/>
        <end position="46"/>
    </location>
</feature>
<feature type="domain" description="MacB-like periplasmic core" evidence="9">
    <location>
        <begin position="25"/>
        <end position="247"/>
    </location>
</feature>
<feature type="domain" description="ABC3 transporter permease C-terminal" evidence="8">
    <location>
        <begin position="280"/>
        <end position="399"/>
    </location>
</feature>
<evidence type="ECO:0000256" key="2">
    <source>
        <dbReference type="ARBA" id="ARBA00005236"/>
    </source>
</evidence>
<evidence type="ECO:0000256" key="4">
    <source>
        <dbReference type="ARBA" id="ARBA00022692"/>
    </source>
</evidence>
<dbReference type="InterPro" id="IPR025857">
    <property type="entry name" value="MacB_PCD"/>
</dbReference>
<proteinExistence type="inferred from homology"/>
<dbReference type="PANTHER" id="PTHR30489">
    <property type="entry name" value="LIPOPROTEIN-RELEASING SYSTEM TRANSMEMBRANE PROTEIN LOLE"/>
    <property type="match status" value="1"/>
</dbReference>
<feature type="transmembrane region" description="Helical" evidence="7">
    <location>
        <begin position="322"/>
        <end position="348"/>
    </location>
</feature>
<feature type="transmembrane region" description="Helical" evidence="7">
    <location>
        <begin position="274"/>
        <end position="300"/>
    </location>
</feature>
<dbReference type="Pfam" id="PF02687">
    <property type="entry name" value="FtsX"/>
    <property type="match status" value="1"/>
</dbReference>
<evidence type="ECO:0000256" key="3">
    <source>
        <dbReference type="ARBA" id="ARBA00022475"/>
    </source>
</evidence>
<evidence type="ECO:0000256" key="7">
    <source>
        <dbReference type="SAM" id="Phobius"/>
    </source>
</evidence>
<dbReference type="EMBL" id="QOWE01000007">
    <property type="protein sequence ID" value="RCR69713.1"/>
    <property type="molecule type" value="Genomic_DNA"/>
</dbReference>
<comment type="subcellular location">
    <subcellularLocation>
        <location evidence="1">Cell membrane</location>
        <topology evidence="1">Multi-pass membrane protein</topology>
    </subcellularLocation>
</comment>
<name>A0A368JSY6_9BACT</name>
<reference evidence="10 11" key="1">
    <citation type="submission" date="2018-07" db="EMBL/GenBank/DDBJ databases">
        <title>Genome analysis of Larkinella rosea.</title>
        <authorList>
            <person name="Zhou Z."/>
            <person name="Wang G."/>
        </authorList>
    </citation>
    <scope>NUCLEOTIDE SEQUENCE [LARGE SCALE GENOMIC DNA]</scope>
    <source>
        <strain evidence="11">zzj9</strain>
    </source>
</reference>
<dbReference type="OrthoDB" id="1522724at2"/>
<keyword evidence="3" id="KW-1003">Cell membrane</keyword>
<evidence type="ECO:0000313" key="11">
    <source>
        <dbReference type="Proteomes" id="UP000253383"/>
    </source>
</evidence>
<dbReference type="Pfam" id="PF12704">
    <property type="entry name" value="MacB_PCD"/>
    <property type="match status" value="1"/>
</dbReference>
<keyword evidence="4 7" id="KW-0812">Transmembrane</keyword>
<dbReference type="InterPro" id="IPR051447">
    <property type="entry name" value="Lipoprotein-release_system"/>
</dbReference>
<evidence type="ECO:0000313" key="10">
    <source>
        <dbReference type="EMBL" id="RCR69713.1"/>
    </source>
</evidence>
<evidence type="ECO:0000259" key="8">
    <source>
        <dbReference type="Pfam" id="PF02687"/>
    </source>
</evidence>
<comment type="caution">
    <text evidence="10">The sequence shown here is derived from an EMBL/GenBank/DDBJ whole genome shotgun (WGS) entry which is preliminary data.</text>
</comment>